<dbReference type="RefSeq" id="WP_110345798.1">
    <property type="nucleotide sequence ID" value="NZ_QJHL01000001.1"/>
</dbReference>
<dbReference type="InterPro" id="IPR003953">
    <property type="entry name" value="FAD-dep_OxRdtase_2_FAD-bd"/>
</dbReference>
<proteinExistence type="predicted"/>
<dbReference type="Pfam" id="PF00890">
    <property type="entry name" value="FAD_binding_2"/>
    <property type="match status" value="1"/>
</dbReference>
<name>A0A2V4C822_9FLAO</name>
<evidence type="ECO:0000313" key="4">
    <source>
        <dbReference type="EMBL" id="PXY46792.1"/>
    </source>
</evidence>
<dbReference type="OrthoDB" id="1142316at2"/>
<dbReference type="GO" id="GO:0016491">
    <property type="term" value="F:oxidoreductase activity"/>
    <property type="evidence" value="ECO:0007669"/>
    <property type="project" value="UniProtKB-KW"/>
</dbReference>
<dbReference type="Proteomes" id="UP000247681">
    <property type="component" value="Unassembled WGS sequence"/>
</dbReference>
<dbReference type="Gene3D" id="3.50.50.60">
    <property type="entry name" value="FAD/NAD(P)-binding domain"/>
    <property type="match status" value="1"/>
</dbReference>
<comment type="caution">
    <text evidence="4">The sequence shown here is derived from an EMBL/GenBank/DDBJ whole genome shotgun (WGS) entry which is preliminary data.</text>
</comment>
<dbReference type="SUPFAM" id="SSF51905">
    <property type="entry name" value="FAD/NAD(P)-binding domain"/>
    <property type="match status" value="1"/>
</dbReference>
<protein>
    <submittedName>
        <fullName evidence="4">FAD-dependent oxidoreductase</fullName>
    </submittedName>
</protein>
<dbReference type="AlphaFoldDB" id="A0A2V4C822"/>
<dbReference type="PRINTS" id="PR00420">
    <property type="entry name" value="RNGMNOXGNASE"/>
</dbReference>
<dbReference type="InterPro" id="IPR050407">
    <property type="entry name" value="Geranylgeranyl_reductase"/>
</dbReference>
<evidence type="ECO:0000313" key="5">
    <source>
        <dbReference type="Proteomes" id="UP000247681"/>
    </source>
</evidence>
<keyword evidence="5" id="KW-1185">Reference proteome</keyword>
<accession>A0A2V4C822</accession>
<evidence type="ECO:0000256" key="2">
    <source>
        <dbReference type="ARBA" id="ARBA00023002"/>
    </source>
</evidence>
<dbReference type="PANTHER" id="PTHR42685">
    <property type="entry name" value="GERANYLGERANYL DIPHOSPHATE REDUCTASE"/>
    <property type="match status" value="1"/>
</dbReference>
<reference evidence="4 5" key="1">
    <citation type="submission" date="2018-05" db="EMBL/GenBank/DDBJ databases">
        <title>Flavobacterium sp. strain IMCC34758, incomplete genome.</title>
        <authorList>
            <person name="Joung Y."/>
        </authorList>
    </citation>
    <scope>NUCLEOTIDE SEQUENCE [LARGE SCALE GENOMIC DNA]</scope>
    <source>
        <strain evidence="4 5">IMCC34758</strain>
    </source>
</reference>
<dbReference type="EMBL" id="QJHL01000001">
    <property type="protein sequence ID" value="PXY46792.1"/>
    <property type="molecule type" value="Genomic_DNA"/>
</dbReference>
<dbReference type="InterPro" id="IPR036188">
    <property type="entry name" value="FAD/NAD-bd_sf"/>
</dbReference>
<keyword evidence="1" id="KW-0285">Flavoprotein</keyword>
<evidence type="ECO:0000259" key="3">
    <source>
        <dbReference type="Pfam" id="PF00890"/>
    </source>
</evidence>
<sequence>METKKDVIIIGGGLAGLTAAIHLSKKGLKVILIEKSEYPRHKVCGEYISNEVLPYLVWLDLDILKSNSVQISTFKFTTQNGKIARTKLPLGGFGISRYRLDNILYEKALSNGCIVLKETVTDISFKNDEFSVSTPNQIIHSKLVLGAFGKRSNIDQFLARDFITKKSPWLAVKAHYSGNVPNDQVALHNFKGGYCGISKVENDIINICYLADYATFKKYKNIEEYQKNVLYKNKQLKSVFENSTLLFDKPLTISQISFEKKLPVENHILMIGDTAGLIHPMCGNGMAMAIHSAKIASELVLEYYSGTIITRSLLEKQYTIQWKKHFGKRIIMGRLLARALTNKTITNIFVSVVASMPALLSQIIKQTHGKPITVKWQ</sequence>
<gene>
    <name evidence="4" type="ORF">DMB68_06450</name>
</gene>
<dbReference type="PANTHER" id="PTHR42685:SF22">
    <property type="entry name" value="CONDITIONED MEDIUM FACTOR RECEPTOR 1"/>
    <property type="match status" value="1"/>
</dbReference>
<evidence type="ECO:0000256" key="1">
    <source>
        <dbReference type="ARBA" id="ARBA00022630"/>
    </source>
</evidence>
<keyword evidence="2" id="KW-0560">Oxidoreductase</keyword>
<organism evidence="4 5">
    <name type="scientific">Flavobacterium hydrophilum</name>
    <dbReference type="NCBI Taxonomy" id="2211445"/>
    <lineage>
        <taxon>Bacteria</taxon>
        <taxon>Pseudomonadati</taxon>
        <taxon>Bacteroidota</taxon>
        <taxon>Flavobacteriia</taxon>
        <taxon>Flavobacteriales</taxon>
        <taxon>Flavobacteriaceae</taxon>
        <taxon>Flavobacterium</taxon>
    </lineage>
</organism>
<feature type="domain" description="FAD-dependent oxidoreductase 2 FAD-binding" evidence="3">
    <location>
        <begin position="6"/>
        <end position="38"/>
    </location>
</feature>